<dbReference type="Gene3D" id="1.20.1090.10">
    <property type="entry name" value="Dehydroquinate synthase-like - alpha domain"/>
    <property type="match status" value="1"/>
</dbReference>
<gene>
    <name evidence="4" type="ORF">ACFSCX_15975</name>
</gene>
<dbReference type="EMBL" id="JBHUEM010000028">
    <property type="protein sequence ID" value="MFD1738034.1"/>
    <property type="molecule type" value="Genomic_DNA"/>
</dbReference>
<dbReference type="RefSeq" id="WP_377929250.1">
    <property type="nucleotide sequence ID" value="NZ_JBHUEM010000028.1"/>
</dbReference>
<dbReference type="InterPro" id="IPR039697">
    <property type="entry name" value="Alcohol_dehydrogenase_Fe"/>
</dbReference>
<evidence type="ECO:0000259" key="3">
    <source>
        <dbReference type="Pfam" id="PF25137"/>
    </source>
</evidence>
<name>A0ABW4LS89_9BACI</name>
<comment type="caution">
    <text evidence="4">The sequence shown here is derived from an EMBL/GenBank/DDBJ whole genome shotgun (WGS) entry which is preliminary data.</text>
</comment>
<feature type="domain" description="Fe-containing alcohol dehydrogenase-like C-terminal" evidence="3">
    <location>
        <begin position="186"/>
        <end position="383"/>
    </location>
</feature>
<evidence type="ECO:0000313" key="5">
    <source>
        <dbReference type="Proteomes" id="UP001597214"/>
    </source>
</evidence>
<dbReference type="InterPro" id="IPR001670">
    <property type="entry name" value="ADH_Fe/GldA"/>
</dbReference>
<evidence type="ECO:0000256" key="1">
    <source>
        <dbReference type="ARBA" id="ARBA00023002"/>
    </source>
</evidence>
<keyword evidence="1" id="KW-0560">Oxidoreductase</keyword>
<dbReference type="PANTHER" id="PTHR11496:SF83">
    <property type="entry name" value="HYDROXYACID-OXOACID TRANSHYDROGENASE, MITOCHONDRIAL"/>
    <property type="match status" value="1"/>
</dbReference>
<evidence type="ECO:0000259" key="2">
    <source>
        <dbReference type="Pfam" id="PF00465"/>
    </source>
</evidence>
<dbReference type="InterPro" id="IPR018211">
    <property type="entry name" value="ADH_Fe_CS"/>
</dbReference>
<proteinExistence type="predicted"/>
<sequence length="390" mass="42137">MRSELYLPNSLLLGSGSIQEVGEKATSLQATHVLIVIGSLLTDGPFRTQLDNSMRKRGLKATYFTHINEEPTSMHLKMALAQINECKADCIVAIGGGSVIDLAKAISVFAMNKDCSLDDISNMKSINRLPLIVVPTTAGTGSEATKVMVITDVVSGEKKNPGHIGLIPDVAILDPQLTVSLPPPITAYTGMDALAHAIEAYVSTRATTLSDHYALEAIRTIVEALPKAYENGNDIEAREKMLLASSYAGIAFSNSSTNLAHAMARPLGARYHIPHGLCVALLLPFVIEYGLEGSKDRYAKIAEVMGCIGGANKAAMARELVRVVKDFNTSFHIWEDGLSYFDTVTHFEDVLPILVNDALSGNGITTNHLIPTEKDVERVYKELWGKLTSL</sequence>
<dbReference type="Gene3D" id="3.40.50.1970">
    <property type="match status" value="1"/>
</dbReference>
<dbReference type="PANTHER" id="PTHR11496">
    <property type="entry name" value="ALCOHOL DEHYDROGENASE"/>
    <property type="match status" value="1"/>
</dbReference>
<organism evidence="4 5">
    <name type="scientific">Bacillus salitolerans</name>
    <dbReference type="NCBI Taxonomy" id="1437434"/>
    <lineage>
        <taxon>Bacteria</taxon>
        <taxon>Bacillati</taxon>
        <taxon>Bacillota</taxon>
        <taxon>Bacilli</taxon>
        <taxon>Bacillales</taxon>
        <taxon>Bacillaceae</taxon>
        <taxon>Bacillus</taxon>
    </lineage>
</organism>
<protein>
    <submittedName>
        <fullName evidence="4">Iron-containing alcohol dehydrogenase family protein</fullName>
    </submittedName>
</protein>
<dbReference type="Pfam" id="PF25137">
    <property type="entry name" value="ADH_Fe_C"/>
    <property type="match status" value="1"/>
</dbReference>
<feature type="domain" description="Alcohol dehydrogenase iron-type/glycerol dehydrogenase GldA" evidence="2">
    <location>
        <begin position="8"/>
        <end position="175"/>
    </location>
</feature>
<dbReference type="InterPro" id="IPR056798">
    <property type="entry name" value="ADH_Fe_C"/>
</dbReference>
<dbReference type="Proteomes" id="UP001597214">
    <property type="component" value="Unassembled WGS sequence"/>
</dbReference>
<dbReference type="PROSITE" id="PS00913">
    <property type="entry name" value="ADH_IRON_1"/>
    <property type="match status" value="1"/>
</dbReference>
<dbReference type="SUPFAM" id="SSF56796">
    <property type="entry name" value="Dehydroquinate synthase-like"/>
    <property type="match status" value="1"/>
</dbReference>
<reference evidence="5" key="1">
    <citation type="journal article" date="2019" name="Int. J. Syst. Evol. Microbiol.">
        <title>The Global Catalogue of Microorganisms (GCM) 10K type strain sequencing project: providing services to taxonomists for standard genome sequencing and annotation.</title>
        <authorList>
            <consortium name="The Broad Institute Genomics Platform"/>
            <consortium name="The Broad Institute Genome Sequencing Center for Infectious Disease"/>
            <person name="Wu L."/>
            <person name="Ma J."/>
        </authorList>
    </citation>
    <scope>NUCLEOTIDE SEQUENCE [LARGE SCALE GENOMIC DNA]</scope>
    <source>
        <strain evidence="5">CCUG 49339</strain>
    </source>
</reference>
<keyword evidence="5" id="KW-1185">Reference proteome</keyword>
<dbReference type="CDD" id="cd08551">
    <property type="entry name" value="Fe-ADH"/>
    <property type="match status" value="1"/>
</dbReference>
<evidence type="ECO:0000313" key="4">
    <source>
        <dbReference type="EMBL" id="MFD1738034.1"/>
    </source>
</evidence>
<accession>A0ABW4LS89</accession>
<dbReference type="Pfam" id="PF00465">
    <property type="entry name" value="Fe-ADH"/>
    <property type="match status" value="1"/>
</dbReference>